<dbReference type="InterPro" id="IPR000073">
    <property type="entry name" value="AB_hydrolase_1"/>
</dbReference>
<sequence length="296" mass="32220">MRLQANGITIEAEDTGDARRPAVLLVMGLGMQLVAWPAAFIQGLWDAGFRVVRFDNRDVGLSQSFDELGVPNLVVESIRHRFGLRVRAPYTLADMANDAFGVLDALKIERAHVVGMSMGGMIAQRMALAAPDRIQSLTSIMSSSGARFLPGPKPPVLRALLARPKDSSEDAVVDHTMALLRLIASPAYPHDEVVVRERVRAAVRRAYRPAGTQRQMAAVVADSKRARELATMRVPTLVIHGRDDPLVPFACGEDTARRIPHARLVALHGMGHDLPPGVVDLLLQAIVPHLRQTRGG</sequence>
<dbReference type="InterPro" id="IPR029058">
    <property type="entry name" value="AB_hydrolase_fold"/>
</dbReference>
<dbReference type="AlphaFoldDB" id="A0A934PZN7"/>
<keyword evidence="4" id="KW-1185">Reference proteome</keyword>
<dbReference type="Proteomes" id="UP000617041">
    <property type="component" value="Unassembled WGS sequence"/>
</dbReference>
<dbReference type="PANTHER" id="PTHR43433">
    <property type="entry name" value="HYDROLASE, ALPHA/BETA FOLD FAMILY PROTEIN"/>
    <property type="match status" value="1"/>
</dbReference>
<protein>
    <submittedName>
        <fullName evidence="3">Alpha/beta hydrolase</fullName>
    </submittedName>
</protein>
<evidence type="ECO:0000313" key="3">
    <source>
        <dbReference type="EMBL" id="MBK0392086.1"/>
    </source>
</evidence>
<dbReference type="EMBL" id="JAEDAO010000001">
    <property type="protein sequence ID" value="MBK0392086.1"/>
    <property type="molecule type" value="Genomic_DNA"/>
</dbReference>
<reference evidence="3" key="1">
    <citation type="submission" date="2020-12" db="EMBL/GenBank/DDBJ databases">
        <title>Ramlibacter sp. nov., isolated from a freshwater alga, Cryptomonas.</title>
        <authorList>
            <person name="Kim H.M."/>
            <person name="Jeon C.O."/>
        </authorList>
    </citation>
    <scope>NUCLEOTIDE SEQUENCE</scope>
    <source>
        <strain evidence="3">CrO1</strain>
    </source>
</reference>
<dbReference type="SUPFAM" id="SSF53474">
    <property type="entry name" value="alpha/beta-Hydrolases"/>
    <property type="match status" value="1"/>
</dbReference>
<organism evidence="3 4">
    <name type="scientific">Ramlibacter algicola</name>
    <dbReference type="NCBI Taxonomy" id="2795217"/>
    <lineage>
        <taxon>Bacteria</taxon>
        <taxon>Pseudomonadati</taxon>
        <taxon>Pseudomonadota</taxon>
        <taxon>Betaproteobacteria</taxon>
        <taxon>Burkholderiales</taxon>
        <taxon>Comamonadaceae</taxon>
        <taxon>Ramlibacter</taxon>
    </lineage>
</organism>
<dbReference type="Pfam" id="PF00561">
    <property type="entry name" value="Abhydrolase_1"/>
    <property type="match status" value="1"/>
</dbReference>
<evidence type="ECO:0000256" key="1">
    <source>
        <dbReference type="SAM" id="Phobius"/>
    </source>
</evidence>
<dbReference type="InterPro" id="IPR050471">
    <property type="entry name" value="AB_hydrolase"/>
</dbReference>
<feature type="domain" description="AB hydrolase-1" evidence="2">
    <location>
        <begin position="21"/>
        <end position="273"/>
    </location>
</feature>
<name>A0A934PZN7_9BURK</name>
<proteinExistence type="predicted"/>
<comment type="caution">
    <text evidence="3">The sequence shown here is derived from an EMBL/GenBank/DDBJ whole genome shotgun (WGS) entry which is preliminary data.</text>
</comment>
<keyword evidence="3" id="KW-0378">Hydrolase</keyword>
<feature type="transmembrane region" description="Helical" evidence="1">
    <location>
        <begin position="21"/>
        <end position="45"/>
    </location>
</feature>
<gene>
    <name evidence="3" type="ORF">I8E28_05745</name>
</gene>
<dbReference type="Gene3D" id="3.40.50.1820">
    <property type="entry name" value="alpha/beta hydrolase"/>
    <property type="match status" value="1"/>
</dbReference>
<evidence type="ECO:0000313" key="4">
    <source>
        <dbReference type="Proteomes" id="UP000617041"/>
    </source>
</evidence>
<dbReference type="RefSeq" id="WP_200787039.1">
    <property type="nucleotide sequence ID" value="NZ_JAEDAO010000001.1"/>
</dbReference>
<dbReference type="GO" id="GO:0046503">
    <property type="term" value="P:glycerolipid catabolic process"/>
    <property type="evidence" value="ECO:0007669"/>
    <property type="project" value="TreeGrafter"/>
</dbReference>
<keyword evidence="1" id="KW-1133">Transmembrane helix</keyword>
<keyword evidence="1" id="KW-0472">Membrane</keyword>
<evidence type="ECO:0000259" key="2">
    <source>
        <dbReference type="Pfam" id="PF00561"/>
    </source>
</evidence>
<keyword evidence="1" id="KW-0812">Transmembrane</keyword>
<dbReference type="PANTHER" id="PTHR43433:SF5">
    <property type="entry name" value="AB HYDROLASE-1 DOMAIN-CONTAINING PROTEIN"/>
    <property type="match status" value="1"/>
</dbReference>
<dbReference type="GO" id="GO:0004806">
    <property type="term" value="F:triacylglycerol lipase activity"/>
    <property type="evidence" value="ECO:0007669"/>
    <property type="project" value="TreeGrafter"/>
</dbReference>
<accession>A0A934PZN7</accession>